<proteinExistence type="predicted"/>
<sequence length="748" mass="80557">MNYQLHLLGHVHLSRDGVPVPVSRKTLALLAYLTLERVPHHRDHLASLLWDNASALLNLRVELTRLRQQGIDVIPARTAMLHVQLPTDVAAWQTGGDHVTPDTLNAWLAPLRGPPLSGLDDLGSSTFRSWLDHQRDQLNGRIEQHCAQVARRLHQHGHADAGSLLRTRLAELDLVLAPEPLPEPRPAPVPPREPWAAQGATLRRLLQHAHHEPQCVFVWGQRGSARSLVSSVAPAAGWKVIQLQYTPQGDHLIQLLLRHLIAGVPAADRAAHDAAVASAASDQRLDVLLGLLSNQTQPVLLALHDLSEIPAWLGTALSLLMDASVPLLVVVSPTTAGLLGGTSLPALDWSRVHQLTLPPLSRADVAQQLRAAHPDAEDGHVHGWAARITQLSEGWPPYVAALLDAPALTHRLPAELGTRIRSQYGSLDAALHQQLAHLAQVQGPFTAQLATTLLGDRGLHAVHAGLAMGLLAHASPHDHVQFPALTGAHDDADAGLTFRSEVVRVALAGGVAPDERQRIRRALAAALLPTRPAMALHYARRVHDPELTARARAALPDTRALTWQRVVPGVARPGPVGPAPDQPRSSTTPNGYRLDWQGATLDVVRRGPTAPPPRLDVTFGTVTPGAWSVSLRVDVFRPAADVLLDTPCYAFGLQVGRGPLLAYAPEATPVVLAAPDDRHEEHVYHDGLPLGQDILLSGRHDGPPGPLRVSFHAVDVACTIHALHWNGADLLRGHQPAAGRNLQTSPQP</sequence>
<keyword evidence="3" id="KW-1185">Reference proteome</keyword>
<evidence type="ECO:0000256" key="1">
    <source>
        <dbReference type="SAM" id="MobiDB-lite"/>
    </source>
</evidence>
<gene>
    <name evidence="2" type="ORF">ACFOSB_12095</name>
</gene>
<dbReference type="InterPro" id="IPR036388">
    <property type="entry name" value="WH-like_DNA-bd_sf"/>
</dbReference>
<reference evidence="3" key="1">
    <citation type="journal article" date="2019" name="Int. J. Syst. Evol. Microbiol.">
        <title>The Global Catalogue of Microorganisms (GCM) 10K type strain sequencing project: providing services to taxonomists for standard genome sequencing and annotation.</title>
        <authorList>
            <consortium name="The Broad Institute Genomics Platform"/>
            <consortium name="The Broad Institute Genome Sequencing Center for Infectious Disease"/>
            <person name="Wu L."/>
            <person name="Ma J."/>
        </authorList>
    </citation>
    <scope>NUCLEOTIDE SEQUENCE [LARGE SCALE GENOMIC DNA]</scope>
    <source>
        <strain evidence="3">CCTCC AB 2017081</strain>
    </source>
</reference>
<comment type="caution">
    <text evidence="2">The sequence shown here is derived from an EMBL/GenBank/DDBJ whole genome shotgun (WGS) entry which is preliminary data.</text>
</comment>
<evidence type="ECO:0000313" key="3">
    <source>
        <dbReference type="Proteomes" id="UP001595803"/>
    </source>
</evidence>
<dbReference type="Gene3D" id="1.10.10.10">
    <property type="entry name" value="Winged helix-like DNA-binding domain superfamily/Winged helix DNA-binding domain"/>
    <property type="match status" value="1"/>
</dbReference>
<name>A0ABV7Z865_9DEIO</name>
<dbReference type="Proteomes" id="UP001595803">
    <property type="component" value="Unassembled WGS sequence"/>
</dbReference>
<dbReference type="EMBL" id="JBHRZG010000012">
    <property type="protein sequence ID" value="MFC3833601.1"/>
    <property type="molecule type" value="Genomic_DNA"/>
</dbReference>
<evidence type="ECO:0008006" key="4">
    <source>
        <dbReference type="Google" id="ProtNLM"/>
    </source>
</evidence>
<protein>
    <recommendedName>
        <fullName evidence="4">SARP family transcriptional regulator</fullName>
    </recommendedName>
</protein>
<dbReference type="RefSeq" id="WP_322474950.1">
    <property type="nucleotide sequence ID" value="NZ_JBHRZG010000012.1"/>
</dbReference>
<evidence type="ECO:0000313" key="2">
    <source>
        <dbReference type="EMBL" id="MFC3833601.1"/>
    </source>
</evidence>
<accession>A0ABV7Z865</accession>
<organism evidence="2 3">
    <name type="scientific">Deinococcus rufus</name>
    <dbReference type="NCBI Taxonomy" id="2136097"/>
    <lineage>
        <taxon>Bacteria</taxon>
        <taxon>Thermotogati</taxon>
        <taxon>Deinococcota</taxon>
        <taxon>Deinococci</taxon>
        <taxon>Deinococcales</taxon>
        <taxon>Deinococcaceae</taxon>
        <taxon>Deinococcus</taxon>
    </lineage>
</organism>
<feature type="region of interest" description="Disordered" evidence="1">
    <location>
        <begin position="571"/>
        <end position="591"/>
    </location>
</feature>